<evidence type="ECO:0000256" key="5">
    <source>
        <dbReference type="SAM" id="Phobius"/>
    </source>
</evidence>
<dbReference type="AlphaFoldDB" id="A0A8S1F163"/>
<keyword evidence="2 5" id="KW-0812">Transmembrane</keyword>
<feature type="transmembrane region" description="Helical" evidence="5">
    <location>
        <begin position="20"/>
        <end position="40"/>
    </location>
</feature>
<dbReference type="GO" id="GO:0016020">
    <property type="term" value="C:membrane"/>
    <property type="evidence" value="ECO:0007669"/>
    <property type="project" value="UniProtKB-SubCell"/>
</dbReference>
<evidence type="ECO:0000256" key="1">
    <source>
        <dbReference type="ARBA" id="ARBA00004141"/>
    </source>
</evidence>
<keyword evidence="3 5" id="KW-1133">Transmembrane helix</keyword>
<name>A0A8S1F163_9PELO</name>
<feature type="transmembrane region" description="Helical" evidence="5">
    <location>
        <begin position="272"/>
        <end position="294"/>
    </location>
</feature>
<dbReference type="GO" id="GO:0004984">
    <property type="term" value="F:olfactory receptor activity"/>
    <property type="evidence" value="ECO:0007669"/>
    <property type="project" value="TreeGrafter"/>
</dbReference>
<evidence type="ECO:0000313" key="6">
    <source>
        <dbReference type="EMBL" id="CAB3406525.1"/>
    </source>
</evidence>
<evidence type="ECO:0000313" key="7">
    <source>
        <dbReference type="Proteomes" id="UP000494206"/>
    </source>
</evidence>
<reference evidence="6 7" key="1">
    <citation type="submission" date="2020-04" db="EMBL/GenBank/DDBJ databases">
        <authorList>
            <person name="Laetsch R D."/>
            <person name="Stevens L."/>
            <person name="Kumar S."/>
            <person name="Blaxter L. M."/>
        </authorList>
    </citation>
    <scope>NUCLEOTIDE SEQUENCE [LARGE SCALE GENOMIC DNA]</scope>
</reference>
<evidence type="ECO:0000256" key="3">
    <source>
        <dbReference type="ARBA" id="ARBA00022989"/>
    </source>
</evidence>
<feature type="transmembrane region" description="Helical" evidence="5">
    <location>
        <begin position="106"/>
        <end position="129"/>
    </location>
</feature>
<keyword evidence="7" id="KW-1185">Reference proteome</keyword>
<accession>A0A8S1F163</accession>
<comment type="subcellular location">
    <subcellularLocation>
        <location evidence="1">Membrane</location>
        <topology evidence="1">Multi-pass membrane protein</topology>
    </subcellularLocation>
</comment>
<feature type="transmembrane region" description="Helical" evidence="5">
    <location>
        <begin position="65"/>
        <end position="86"/>
    </location>
</feature>
<proteinExistence type="predicted"/>
<protein>
    <submittedName>
        <fullName evidence="6">Uncharacterized protein</fullName>
    </submittedName>
</protein>
<dbReference type="Proteomes" id="UP000494206">
    <property type="component" value="Unassembled WGS sequence"/>
</dbReference>
<feature type="transmembrane region" description="Helical" evidence="5">
    <location>
        <begin position="185"/>
        <end position="207"/>
    </location>
</feature>
<keyword evidence="4 5" id="KW-0472">Membrane</keyword>
<sequence>MNWCSESSLDQVHLSSEPIYLIVQIAQILQTIACPLLLWLMSRRYGRVYLNANLKCLLNFHKTTAILYCLSFSIIQTYHVISRLFLKECDLLVPDRVCIWFRIVQSWATNVFQMFYIAVSLEVLLGIAAKKLYNSIWTARSLGILTYILSFCAVFPSLAIDLKSTNFLANCASFENKGKLHLKTIFMWFISLDVLSLISMICLKLYIECVLANKRFQYDVNRKVERKELRRCFNLMLPNIILHTACYLYFSISWMLIFDQFEQLQNPQFRSLISNIIPFYVFCTPIIWCIVLHYQKKKFDVLQTDRERDVYFCELNRQWGPQQTAEPTRCFRKHRVTIIT</sequence>
<gene>
    <name evidence="6" type="ORF">CBOVIS_LOCUS8587</name>
</gene>
<dbReference type="InterPro" id="IPR051080">
    <property type="entry name" value="Nematode_rcpt-like_serp_alpha"/>
</dbReference>
<organism evidence="6 7">
    <name type="scientific">Caenorhabditis bovis</name>
    <dbReference type="NCBI Taxonomy" id="2654633"/>
    <lineage>
        <taxon>Eukaryota</taxon>
        <taxon>Metazoa</taxon>
        <taxon>Ecdysozoa</taxon>
        <taxon>Nematoda</taxon>
        <taxon>Chromadorea</taxon>
        <taxon>Rhabditida</taxon>
        <taxon>Rhabditina</taxon>
        <taxon>Rhabditomorpha</taxon>
        <taxon>Rhabditoidea</taxon>
        <taxon>Rhabditidae</taxon>
        <taxon>Peloderinae</taxon>
        <taxon>Caenorhabditis</taxon>
    </lineage>
</organism>
<evidence type="ECO:0000256" key="2">
    <source>
        <dbReference type="ARBA" id="ARBA00022692"/>
    </source>
</evidence>
<dbReference type="EMBL" id="CADEPM010000005">
    <property type="protein sequence ID" value="CAB3406525.1"/>
    <property type="molecule type" value="Genomic_DNA"/>
</dbReference>
<feature type="transmembrane region" description="Helical" evidence="5">
    <location>
        <begin position="141"/>
        <end position="160"/>
    </location>
</feature>
<evidence type="ECO:0000256" key="4">
    <source>
        <dbReference type="ARBA" id="ARBA00023136"/>
    </source>
</evidence>
<dbReference type="PANTHER" id="PTHR31357">
    <property type="entry name" value="SERPENTINE RECEPTOR CLASS ALPHA-10"/>
    <property type="match status" value="1"/>
</dbReference>
<dbReference type="PANTHER" id="PTHR31357:SF14">
    <property type="entry name" value="G PROTEIN-COUPLED RECEPTOR"/>
    <property type="match status" value="1"/>
</dbReference>
<feature type="transmembrane region" description="Helical" evidence="5">
    <location>
        <begin position="232"/>
        <end position="252"/>
    </location>
</feature>
<dbReference type="OrthoDB" id="5865058at2759"/>
<comment type="caution">
    <text evidence="6">The sequence shown here is derived from an EMBL/GenBank/DDBJ whole genome shotgun (WGS) entry which is preliminary data.</text>
</comment>